<name>A0A7W7CIE0_9PSEU</name>
<dbReference type="InterPro" id="IPR036388">
    <property type="entry name" value="WH-like_DNA-bd_sf"/>
</dbReference>
<protein>
    <submittedName>
        <fullName evidence="4">Putative DNA-binding transcriptional regulator YafY</fullName>
    </submittedName>
</protein>
<evidence type="ECO:0000259" key="3">
    <source>
        <dbReference type="PROSITE" id="PS51000"/>
    </source>
</evidence>
<dbReference type="SUPFAM" id="SSF46785">
    <property type="entry name" value="Winged helix' DNA-binding domain"/>
    <property type="match status" value="1"/>
</dbReference>
<dbReference type="Gene3D" id="1.10.10.10">
    <property type="entry name" value="Winged helix-like DNA-binding domain superfamily/Winged helix DNA-binding domain"/>
    <property type="match status" value="1"/>
</dbReference>
<dbReference type="Pfam" id="PF08279">
    <property type="entry name" value="HTH_11"/>
    <property type="match status" value="1"/>
</dbReference>
<keyword evidence="4" id="KW-0238">DNA-binding</keyword>
<dbReference type="RefSeq" id="WP_185008551.1">
    <property type="nucleotide sequence ID" value="NZ_BAAAUI010000014.1"/>
</dbReference>
<evidence type="ECO:0000256" key="2">
    <source>
        <dbReference type="ARBA" id="ARBA00023163"/>
    </source>
</evidence>
<reference evidence="4 5" key="1">
    <citation type="submission" date="2020-08" db="EMBL/GenBank/DDBJ databases">
        <title>Sequencing the genomes of 1000 actinobacteria strains.</title>
        <authorList>
            <person name="Klenk H.-P."/>
        </authorList>
    </citation>
    <scope>NUCLEOTIDE SEQUENCE [LARGE SCALE GENOMIC DNA]</scope>
    <source>
        <strain evidence="4 5">DSM 44230</strain>
    </source>
</reference>
<accession>A0A7W7CIE0</accession>
<dbReference type="GO" id="GO:0003677">
    <property type="term" value="F:DNA binding"/>
    <property type="evidence" value="ECO:0007669"/>
    <property type="project" value="UniProtKB-KW"/>
</dbReference>
<dbReference type="PANTHER" id="PTHR34580">
    <property type="match status" value="1"/>
</dbReference>
<proteinExistence type="predicted"/>
<evidence type="ECO:0000313" key="5">
    <source>
        <dbReference type="Proteomes" id="UP000533598"/>
    </source>
</evidence>
<dbReference type="Proteomes" id="UP000533598">
    <property type="component" value="Unassembled WGS sequence"/>
</dbReference>
<dbReference type="InterPro" id="IPR057727">
    <property type="entry name" value="WCX_dom"/>
</dbReference>
<dbReference type="InterPro" id="IPR026881">
    <property type="entry name" value="WYL_dom"/>
</dbReference>
<dbReference type="InterPro" id="IPR051534">
    <property type="entry name" value="CBASS_pafABC_assoc_protein"/>
</dbReference>
<gene>
    <name evidence="4" type="ORF">HNR67_007864</name>
</gene>
<dbReference type="InterPro" id="IPR001034">
    <property type="entry name" value="DeoR_HTH"/>
</dbReference>
<evidence type="ECO:0000256" key="1">
    <source>
        <dbReference type="ARBA" id="ARBA00023015"/>
    </source>
</evidence>
<dbReference type="Pfam" id="PF13280">
    <property type="entry name" value="WYL"/>
    <property type="match status" value="1"/>
</dbReference>
<keyword evidence="2" id="KW-0804">Transcription</keyword>
<dbReference type="AlphaFoldDB" id="A0A7W7CIE0"/>
<dbReference type="PANTHER" id="PTHR34580:SF1">
    <property type="entry name" value="PROTEIN PAFC"/>
    <property type="match status" value="1"/>
</dbReference>
<organism evidence="4 5">
    <name type="scientific">Crossiella cryophila</name>
    <dbReference type="NCBI Taxonomy" id="43355"/>
    <lineage>
        <taxon>Bacteria</taxon>
        <taxon>Bacillati</taxon>
        <taxon>Actinomycetota</taxon>
        <taxon>Actinomycetes</taxon>
        <taxon>Pseudonocardiales</taxon>
        <taxon>Pseudonocardiaceae</taxon>
        <taxon>Crossiella</taxon>
    </lineage>
</organism>
<feature type="domain" description="HTH deoR-type" evidence="3">
    <location>
        <begin position="2"/>
        <end position="62"/>
    </location>
</feature>
<sequence length="327" mass="35667">MRASRLLSALLLLQTRGRMSASELAAELEVSVRTVYRDMEALSSAGVPVYGDAGRSGGYQLVDGYRTRLTGLTAAEAESLFLTGIPGPAAELGLGGVLAAAELKLLAALPGELRVRAEALRGRFHLDAAGWFRPVDRVPMLGGIAAAVWEGERIAVRYRRWREPREVERVLEPLGLVVKAGLWYLVAQGVEQPGRVRTYRVAEVLELTRLGEGFVRPGDFDLAVYWSEWARRYEREMLVGTAVVRLSPKGMSRLAYVYGDTVAAAVVGSAGEPDERGWVVADMPIEQVAVAHDDLLKLGAEVEVLAPQELRTLLTESVRTLAAAYLR</sequence>
<dbReference type="PROSITE" id="PS52050">
    <property type="entry name" value="WYL"/>
    <property type="match status" value="1"/>
</dbReference>
<keyword evidence="5" id="KW-1185">Reference proteome</keyword>
<dbReference type="EMBL" id="JACHMH010000001">
    <property type="protein sequence ID" value="MBB4681746.1"/>
    <property type="molecule type" value="Genomic_DNA"/>
</dbReference>
<dbReference type="GO" id="GO:0003700">
    <property type="term" value="F:DNA-binding transcription factor activity"/>
    <property type="evidence" value="ECO:0007669"/>
    <property type="project" value="InterPro"/>
</dbReference>
<dbReference type="PROSITE" id="PS51000">
    <property type="entry name" value="HTH_DEOR_2"/>
    <property type="match status" value="1"/>
</dbReference>
<evidence type="ECO:0000313" key="4">
    <source>
        <dbReference type="EMBL" id="MBB4681746.1"/>
    </source>
</evidence>
<comment type="caution">
    <text evidence="4">The sequence shown here is derived from an EMBL/GenBank/DDBJ whole genome shotgun (WGS) entry which is preliminary data.</text>
</comment>
<dbReference type="Pfam" id="PF25583">
    <property type="entry name" value="WCX"/>
    <property type="match status" value="1"/>
</dbReference>
<keyword evidence="1" id="KW-0805">Transcription regulation</keyword>
<dbReference type="InterPro" id="IPR013196">
    <property type="entry name" value="HTH_11"/>
</dbReference>
<dbReference type="InterPro" id="IPR036390">
    <property type="entry name" value="WH_DNA-bd_sf"/>
</dbReference>